<dbReference type="Gene3D" id="2.20.25.110">
    <property type="entry name" value="S-adenosyl-L-methionine-dependent methyltransferases"/>
    <property type="match status" value="1"/>
</dbReference>
<evidence type="ECO:0000313" key="6">
    <source>
        <dbReference type="Proteomes" id="UP000177709"/>
    </source>
</evidence>
<dbReference type="CDD" id="cd02440">
    <property type="entry name" value="AdoMet_MTases"/>
    <property type="match status" value="1"/>
</dbReference>
<dbReference type="SUPFAM" id="SSF53335">
    <property type="entry name" value="S-adenosyl-L-methionine-dependent methyltransferases"/>
    <property type="match status" value="1"/>
</dbReference>
<dbReference type="EMBL" id="JAMDMH010000015">
    <property type="protein sequence ID" value="MCY9575968.1"/>
    <property type="molecule type" value="Genomic_DNA"/>
</dbReference>
<name>A0AAC9N9Z6_9BACI</name>
<gene>
    <name evidence="4" type="ORF">BK049_02560</name>
    <name evidence="5" type="ORF">M5W27_08955</name>
</gene>
<dbReference type="PANTHER" id="PTHR43861:SF1">
    <property type="entry name" value="TRANS-ACONITATE 2-METHYLTRANSFERASE"/>
    <property type="match status" value="1"/>
</dbReference>
<evidence type="ECO:0000313" key="4">
    <source>
        <dbReference type="EMBL" id="AOZ87681.1"/>
    </source>
</evidence>
<dbReference type="RefSeq" id="WP_071167784.1">
    <property type="nucleotide sequence ID" value="NZ_CP017786.1"/>
</dbReference>
<evidence type="ECO:0000259" key="3">
    <source>
        <dbReference type="Pfam" id="PF13649"/>
    </source>
</evidence>
<dbReference type="InterPro" id="IPR041698">
    <property type="entry name" value="Methyltransf_25"/>
</dbReference>
<dbReference type="Pfam" id="PF13649">
    <property type="entry name" value="Methyltransf_25"/>
    <property type="match status" value="1"/>
</dbReference>
<dbReference type="AlphaFoldDB" id="A0AAC9N9Z6"/>
<dbReference type="GO" id="GO:0008168">
    <property type="term" value="F:methyltransferase activity"/>
    <property type="evidence" value="ECO:0007669"/>
    <property type="project" value="UniProtKB-KW"/>
</dbReference>
<reference evidence="4 6" key="1">
    <citation type="submission" date="2016-10" db="EMBL/GenBank/DDBJ databases">
        <title>Whole genome sequence of hyper active fibrinolysis bacterium Bacillus pumilus strain VV3 isolated from fermented rice.</title>
        <authorList>
            <person name="Mariadas V.A."/>
            <person name="Vijayaraghavan P."/>
            <person name="Dhandapani V."/>
        </authorList>
    </citation>
    <scope>NUCLEOTIDE SEQUENCE [LARGE SCALE GENOMIC DNA]</scope>
    <source>
        <strain evidence="4 6">VV3</strain>
    </source>
</reference>
<evidence type="ECO:0000313" key="5">
    <source>
        <dbReference type="EMBL" id="MCY9575968.1"/>
    </source>
</evidence>
<evidence type="ECO:0000313" key="7">
    <source>
        <dbReference type="Proteomes" id="UP001527057"/>
    </source>
</evidence>
<dbReference type="Proteomes" id="UP000177709">
    <property type="component" value="Chromosome"/>
</dbReference>
<dbReference type="GO" id="GO:0032259">
    <property type="term" value="P:methylation"/>
    <property type="evidence" value="ECO:0007669"/>
    <property type="project" value="UniProtKB-KW"/>
</dbReference>
<keyword evidence="7" id="KW-1185">Reference proteome</keyword>
<evidence type="ECO:0000256" key="2">
    <source>
        <dbReference type="ARBA" id="ARBA00022679"/>
    </source>
</evidence>
<dbReference type="Gene3D" id="3.40.50.150">
    <property type="entry name" value="Vaccinia Virus protein VP39"/>
    <property type="match status" value="1"/>
</dbReference>
<keyword evidence="1 4" id="KW-0489">Methyltransferase</keyword>
<proteinExistence type="predicted"/>
<feature type="domain" description="Methyltransferase" evidence="3">
    <location>
        <begin position="53"/>
        <end position="144"/>
    </location>
</feature>
<dbReference type="PANTHER" id="PTHR43861">
    <property type="entry name" value="TRANS-ACONITATE 2-METHYLTRANSFERASE-RELATED"/>
    <property type="match status" value="1"/>
</dbReference>
<protein>
    <submittedName>
        <fullName evidence="4 5">Methyltransferase</fullName>
    </submittedName>
</protein>
<accession>A0AAC9N9Z6</accession>
<dbReference type="Proteomes" id="UP001527057">
    <property type="component" value="Unassembled WGS sequence"/>
</dbReference>
<keyword evidence="2" id="KW-0808">Transferase</keyword>
<dbReference type="KEGG" id="bxi:BK049_02560"/>
<evidence type="ECO:0000256" key="1">
    <source>
        <dbReference type="ARBA" id="ARBA00022603"/>
    </source>
</evidence>
<reference evidence="5 7" key="2">
    <citation type="submission" date="2022-05" db="EMBL/GenBank/DDBJ databases">
        <title>Genome Sequencing of Bee-Associated Microbes.</title>
        <authorList>
            <person name="Dunlap C."/>
        </authorList>
    </citation>
    <scope>NUCLEOTIDE SEQUENCE [LARGE SCALE GENOMIC DNA]</scope>
    <source>
        <strain evidence="5 7">CBP-1093</strain>
    </source>
</reference>
<sequence>MSAKVEKPISDDGTNFFGFQYKEIYSRLLSQNVNVEIDFIQRKILQNYNHPHILDFCCGHGRHLLQLWQAGFQIDGLDINQDFLAYIEKESNHQVTTFLEDGRDFHPPRTYDVVLNMETSIVYMSDDENMKMLRSMYSCLNEGGTLLLHLANREFIIKYFHPLIWFGDEKTGYALEKRQLDIVNSTIKIEQTRIVNDKTTNHVIKMRLYSVAEITNMLKDVGFIVKHIYGDFEGNSYNVEAHNTILLCTK</sequence>
<dbReference type="InterPro" id="IPR029063">
    <property type="entry name" value="SAM-dependent_MTases_sf"/>
</dbReference>
<organism evidence="4 6">
    <name type="scientific">Bacillus xiamenensis</name>
    <dbReference type="NCBI Taxonomy" id="1178537"/>
    <lineage>
        <taxon>Bacteria</taxon>
        <taxon>Bacillati</taxon>
        <taxon>Bacillota</taxon>
        <taxon>Bacilli</taxon>
        <taxon>Bacillales</taxon>
        <taxon>Bacillaceae</taxon>
        <taxon>Bacillus</taxon>
    </lineage>
</organism>
<dbReference type="EMBL" id="CP017786">
    <property type="protein sequence ID" value="AOZ87681.1"/>
    <property type="molecule type" value="Genomic_DNA"/>
</dbReference>